<feature type="compositionally biased region" description="Basic and acidic residues" evidence="1">
    <location>
        <begin position="1293"/>
        <end position="1302"/>
    </location>
</feature>
<feature type="domain" description="Spatacsin C-terminal" evidence="2">
    <location>
        <begin position="1452"/>
        <end position="1741"/>
    </location>
</feature>
<dbReference type="GO" id="GO:0007409">
    <property type="term" value="P:axonogenesis"/>
    <property type="evidence" value="ECO:0007669"/>
    <property type="project" value="TreeGrafter"/>
</dbReference>
<organism evidence="3">
    <name type="scientific">Nothobranchius pienaari</name>
    <dbReference type="NCBI Taxonomy" id="704102"/>
    <lineage>
        <taxon>Eukaryota</taxon>
        <taxon>Metazoa</taxon>
        <taxon>Chordata</taxon>
        <taxon>Craniata</taxon>
        <taxon>Vertebrata</taxon>
        <taxon>Euteleostomi</taxon>
        <taxon>Actinopterygii</taxon>
        <taxon>Neopterygii</taxon>
        <taxon>Teleostei</taxon>
        <taxon>Neoteleostei</taxon>
        <taxon>Acanthomorphata</taxon>
        <taxon>Ovalentaria</taxon>
        <taxon>Atherinomorphae</taxon>
        <taxon>Cyprinodontiformes</taxon>
        <taxon>Nothobranchiidae</taxon>
        <taxon>Nothobranchius</taxon>
    </lineage>
</organism>
<name>A0A1A8MPB2_9TELE</name>
<accession>A0A1A8MPB2</accession>
<gene>
    <name evidence="3" type="primary">SPG11</name>
</gene>
<dbReference type="GO" id="GO:0045202">
    <property type="term" value="C:synapse"/>
    <property type="evidence" value="ECO:0007669"/>
    <property type="project" value="TreeGrafter"/>
</dbReference>
<feature type="region of interest" description="Disordered" evidence="1">
    <location>
        <begin position="767"/>
        <end position="787"/>
    </location>
</feature>
<proteinExistence type="predicted"/>
<reference evidence="3" key="2">
    <citation type="submission" date="2016-06" db="EMBL/GenBank/DDBJ databases">
        <title>The genome of a short-lived fish provides insights into sex chromosome evolution and the genetic control of aging.</title>
        <authorList>
            <person name="Reichwald K."/>
            <person name="Felder M."/>
            <person name="Petzold A."/>
            <person name="Koch P."/>
            <person name="Groth M."/>
            <person name="Platzer M."/>
        </authorList>
    </citation>
    <scope>NUCLEOTIDE SEQUENCE</scope>
    <source>
        <tissue evidence="3">Brain</tissue>
    </source>
</reference>
<dbReference type="GO" id="GO:0048489">
    <property type="term" value="P:synaptic vesicle transport"/>
    <property type="evidence" value="ECO:0007669"/>
    <property type="project" value="TreeGrafter"/>
</dbReference>
<dbReference type="PANTHER" id="PTHR13650:SF0">
    <property type="entry name" value="SPATACSIN"/>
    <property type="match status" value="1"/>
</dbReference>
<dbReference type="InterPro" id="IPR028103">
    <property type="entry name" value="Spatacsin"/>
</dbReference>
<dbReference type="GO" id="GO:0030425">
    <property type="term" value="C:dendrite"/>
    <property type="evidence" value="ECO:0007669"/>
    <property type="project" value="TreeGrafter"/>
</dbReference>
<dbReference type="PANTHER" id="PTHR13650">
    <property type="entry name" value="SPATACSIN"/>
    <property type="match status" value="1"/>
</dbReference>
<protein>
    <submittedName>
        <fullName evidence="3">Spastic paraplegia 11</fullName>
    </submittedName>
</protein>
<dbReference type="InterPro" id="IPR028107">
    <property type="entry name" value="Spatacsin_C_dom"/>
</dbReference>
<dbReference type="Pfam" id="PF14649">
    <property type="entry name" value="Spatacsin_C"/>
    <property type="match status" value="1"/>
</dbReference>
<sequence length="1798" mass="201674">MVNWDWLLQLQWQQDEEEPKVLSCCGVQLSSTDRQTAVHHCVCAETLFILSAVGFISIHSITDGLLLATIDLPAYLTPGLAEGHATFCLVQVSADLSTAVAVTQSHTAVAIDLNHYFRTYPDHLLCPVPQSSLPLQPKISRDQDSMSSSSCSLAALGSPFSDDRSWEARLSSMYNQAQKSAAPSSSPLPAGTFWTSSLLHLHSHLAPASGHSKAPPGGTMAVFSVPECSTPSLLAVSEFSALLTFVTPENNQTTVALWDVESGHMGYKESNNEEVLKEIVEQRQLEKVEELWRNLRLDWVKNWDESCQAAILLSRLKPTELGGCDSSVLWRHLTGLHDQQQVCEWIQTQRPTSSPCWPDISPELVNNNTMCSIYMKESILDLLARKGIFIPEEMSDLELLLWRMSQDPGLVFQASLTGAQVLLPGGQASLSSLLLEGHSLLALAAAMFAPGGIDQVVAQGQRSCTKDRRVDPQLLKMALASHPKLRAALFPAGSCGNDISIYHLLQCLHPLDPSRLFGWQLSNTLNSVETSELPHFSCPHLVSKFALVENLDFLYYIQHGRPSFAYGNFLVQQLRACSDVKLLLKQAWQQVYKLVLKYFNVPSVTSAAVCFCELLGICSLKLRVDTRALNTILQHWNQQDTHNPVQHLRTLAVKMVEAESGAAEELIGYLEAAVKESLELRGIYRSSYEAAQEWVLPVQFCQLHGLKLSSVYPLHCAKDRQLIYFLVFIQLHTFPPQQVSSLVSQFDPTLQTHLSLAFQDLQVHTERRGCSPEEQSGSLRRKESYSSPEHPREVFQVLLQSQVEMVPCRYLLHEALVQHCPVLTVLAACLQRTELLPCLCVWVLTSVDAATAEQATSHLIEAPQDHEWTLHDLSIIWRTLLGRGHVRPLLRGFELFQRDCPLVLVLRMFELCYDYRKFTEAKTKLLDFQRTLITLRNGGPVPCGSLPLAWVESQASVLLLIMLQHCSSQYDLHHLLQLLADVDKLLKSNGPDFKKLSQLSQLLQGSGISLPPRLLQYSSTSVQQEEFQLIVDALQTRGLYSRARQVALLAGLPVHRLLLNQLSQEAIIQRTKQQWRRLDTRVTFWKKCHKQLKAESTDPESVSGFFLSQSESVATKAPTGEEAQAELLDLQERSLLLQLTAHFLSQLSPVPLDKLQSLEKRLWLSRVQNHTLTATVAKDSMFNLPPAITSETNAYEVFMREFSFSNIADLNTDKDLSLEGLPGPSMEQETLNVGPKLSPEEREVLSELVSQLLDEGSVHEASRVSRYFSLYHPDVWGALQCHALACGDLSPEAQEKTPEAPTRETIPASSSHSSLSSFVMLLPEDTVSAQLQTLVDQRQHGSSYCKQVLSLYQLSKELQYTFHQICKEEPGSVLEKLLLLEQPDRFRKAQTFIQARGLSSEAVAKLVSTSVVRALSASTQELQPGEKQVFRPSEGPDPWVQLIKLCGDPNSVGLKLLEDLNAVPLWDLNCIVELLIVAHSCFSLTCNMEGIIRVLQAARHLSHTYLAPGEHHGLLVRLLTGIGRYNEMTYIFDLLHQNHCFEMLLRKKVEIERGQSSSLKTALLDYIKRCLPADSEKHNMVALCFSMRREIGENHEMAARTQLKMIESQAWVVTPELKASLVKVLGLLKDAAESFSKDSCMRQASRCVQTAKLVTLQLHLLDRGSDLRIVNLRPAEIQSAVTALPRCYQVFVVSEAYGYSLDWADILFQKVVLKGDFVYLEDLKLHRPLTSGLFEDIFRKLDGAPGTNTTNVKRLLTYCDDVYTRYRLAYQQKLYDITKMLLQDNKTSNYLNDKLARQ</sequence>
<reference evidence="3" key="1">
    <citation type="submission" date="2016-05" db="EMBL/GenBank/DDBJ databases">
        <authorList>
            <person name="Lavstsen T."/>
            <person name="Jespersen J.S."/>
        </authorList>
    </citation>
    <scope>NUCLEOTIDE SEQUENCE</scope>
    <source>
        <tissue evidence="3">Brain</tissue>
    </source>
</reference>
<feature type="region of interest" description="Disordered" evidence="1">
    <location>
        <begin position="1292"/>
        <end position="1311"/>
    </location>
</feature>
<evidence type="ECO:0000313" key="3">
    <source>
        <dbReference type="EMBL" id="SBR58542.1"/>
    </source>
</evidence>
<evidence type="ECO:0000256" key="1">
    <source>
        <dbReference type="SAM" id="MobiDB-lite"/>
    </source>
</evidence>
<evidence type="ECO:0000259" key="2">
    <source>
        <dbReference type="Pfam" id="PF14649"/>
    </source>
</evidence>
<dbReference type="GO" id="GO:0030424">
    <property type="term" value="C:axon"/>
    <property type="evidence" value="ECO:0007669"/>
    <property type="project" value="TreeGrafter"/>
</dbReference>
<dbReference type="GO" id="GO:0008088">
    <property type="term" value="P:axo-dendritic transport"/>
    <property type="evidence" value="ECO:0007669"/>
    <property type="project" value="TreeGrafter"/>
</dbReference>
<dbReference type="GO" id="GO:0005737">
    <property type="term" value="C:cytoplasm"/>
    <property type="evidence" value="ECO:0007669"/>
    <property type="project" value="TreeGrafter"/>
</dbReference>
<dbReference type="EMBL" id="HAEF01017383">
    <property type="protein sequence ID" value="SBR58542.1"/>
    <property type="molecule type" value="Transcribed_RNA"/>
</dbReference>
<dbReference type="GO" id="GO:0007268">
    <property type="term" value="P:chemical synaptic transmission"/>
    <property type="evidence" value="ECO:0007669"/>
    <property type="project" value="TreeGrafter"/>
</dbReference>